<dbReference type="Gene3D" id="3.40.630.30">
    <property type="match status" value="1"/>
</dbReference>
<evidence type="ECO:0000313" key="5">
    <source>
        <dbReference type="Proteomes" id="UP000707535"/>
    </source>
</evidence>
<accession>A0A921FCL8</accession>
<keyword evidence="1" id="KW-0808">Transferase</keyword>
<dbReference type="AlphaFoldDB" id="A0A921FCL8"/>
<dbReference type="SUPFAM" id="SSF55729">
    <property type="entry name" value="Acyl-CoA N-acyltransferases (Nat)"/>
    <property type="match status" value="1"/>
</dbReference>
<protein>
    <submittedName>
        <fullName evidence="4">GNAT family N-acetyltransferase</fullName>
    </submittedName>
</protein>
<dbReference type="PANTHER" id="PTHR43626:SF4">
    <property type="entry name" value="GCN5-RELATED N-ACETYLTRANSFERASE 2, CHLOROPLASTIC"/>
    <property type="match status" value="1"/>
</dbReference>
<dbReference type="CDD" id="cd04301">
    <property type="entry name" value="NAT_SF"/>
    <property type="match status" value="1"/>
</dbReference>
<evidence type="ECO:0000256" key="2">
    <source>
        <dbReference type="ARBA" id="ARBA00023315"/>
    </source>
</evidence>
<reference evidence="4" key="2">
    <citation type="submission" date="2021-09" db="EMBL/GenBank/DDBJ databases">
        <authorList>
            <person name="Gilroy R."/>
        </authorList>
    </citation>
    <scope>NUCLEOTIDE SEQUENCE</scope>
    <source>
        <strain evidence="4">CHK174-6876</strain>
    </source>
</reference>
<evidence type="ECO:0000256" key="1">
    <source>
        <dbReference type="ARBA" id="ARBA00022679"/>
    </source>
</evidence>
<dbReference type="GO" id="GO:0005737">
    <property type="term" value="C:cytoplasm"/>
    <property type="evidence" value="ECO:0007669"/>
    <property type="project" value="TreeGrafter"/>
</dbReference>
<dbReference type="EMBL" id="DYXG01000121">
    <property type="protein sequence ID" value="HJE98307.1"/>
    <property type="molecule type" value="Genomic_DNA"/>
</dbReference>
<dbReference type="InterPro" id="IPR045039">
    <property type="entry name" value="NSI-like"/>
</dbReference>
<reference evidence="4" key="1">
    <citation type="journal article" date="2021" name="PeerJ">
        <title>Extensive microbial diversity within the chicken gut microbiome revealed by metagenomics and culture.</title>
        <authorList>
            <person name="Gilroy R."/>
            <person name="Ravi A."/>
            <person name="Getino M."/>
            <person name="Pursley I."/>
            <person name="Horton D.L."/>
            <person name="Alikhan N.F."/>
            <person name="Baker D."/>
            <person name="Gharbi K."/>
            <person name="Hall N."/>
            <person name="Watson M."/>
            <person name="Adriaenssens E.M."/>
            <person name="Foster-Nyarko E."/>
            <person name="Jarju S."/>
            <person name="Secka A."/>
            <person name="Antonio M."/>
            <person name="Oren A."/>
            <person name="Chaudhuri R.R."/>
            <person name="La Ragione R."/>
            <person name="Hildebrand F."/>
            <person name="Pallen M.J."/>
        </authorList>
    </citation>
    <scope>NUCLEOTIDE SEQUENCE</scope>
    <source>
        <strain evidence="4">CHK174-6876</strain>
    </source>
</reference>
<sequence>MIEIKFRKSKQLPLDQLINLYNSVGWSAYTTDPAVLNQAIINSLDVITAWENQRLIGLIRTVGDGQTILYIQDLLVAPSFQQQGIGTKLMQQILNKHKNIRQKLLLTENETQTLSFYQKQGFIDTKEMNLVSFYREH</sequence>
<dbReference type="Proteomes" id="UP000707535">
    <property type="component" value="Unassembled WGS sequence"/>
</dbReference>
<dbReference type="PROSITE" id="PS51186">
    <property type="entry name" value="GNAT"/>
    <property type="match status" value="1"/>
</dbReference>
<dbReference type="InterPro" id="IPR016181">
    <property type="entry name" value="Acyl_CoA_acyltransferase"/>
</dbReference>
<evidence type="ECO:0000259" key="3">
    <source>
        <dbReference type="PROSITE" id="PS51186"/>
    </source>
</evidence>
<dbReference type="GO" id="GO:0008080">
    <property type="term" value="F:N-acetyltransferase activity"/>
    <property type="evidence" value="ECO:0007669"/>
    <property type="project" value="InterPro"/>
</dbReference>
<organism evidence="4 5">
    <name type="scientific">Ligilactobacillus acidipiscis</name>
    <dbReference type="NCBI Taxonomy" id="89059"/>
    <lineage>
        <taxon>Bacteria</taxon>
        <taxon>Bacillati</taxon>
        <taxon>Bacillota</taxon>
        <taxon>Bacilli</taxon>
        <taxon>Lactobacillales</taxon>
        <taxon>Lactobacillaceae</taxon>
        <taxon>Ligilactobacillus</taxon>
    </lineage>
</organism>
<feature type="domain" description="N-acetyltransferase" evidence="3">
    <location>
        <begin position="4"/>
        <end position="137"/>
    </location>
</feature>
<comment type="caution">
    <text evidence="4">The sequence shown here is derived from an EMBL/GenBank/DDBJ whole genome shotgun (WGS) entry which is preliminary data.</text>
</comment>
<keyword evidence="2" id="KW-0012">Acyltransferase</keyword>
<dbReference type="Pfam" id="PF13673">
    <property type="entry name" value="Acetyltransf_10"/>
    <property type="match status" value="1"/>
</dbReference>
<evidence type="ECO:0000313" key="4">
    <source>
        <dbReference type="EMBL" id="HJE98307.1"/>
    </source>
</evidence>
<proteinExistence type="predicted"/>
<name>A0A921FCL8_9LACO</name>
<dbReference type="PANTHER" id="PTHR43626">
    <property type="entry name" value="ACYL-COA N-ACYLTRANSFERASE"/>
    <property type="match status" value="1"/>
</dbReference>
<gene>
    <name evidence="4" type="ORF">K8V00_11890</name>
</gene>
<dbReference type="InterPro" id="IPR000182">
    <property type="entry name" value="GNAT_dom"/>
</dbReference>